<dbReference type="PANTHER" id="PTHR43684">
    <property type="match status" value="1"/>
</dbReference>
<dbReference type="Gene3D" id="3.90.226.10">
    <property type="entry name" value="2-enoyl-CoA Hydratase, Chain A, domain 1"/>
    <property type="match status" value="1"/>
</dbReference>
<reference evidence="4 5" key="1">
    <citation type="journal article" date="2014" name="Genome Announc.">
        <title>Draft Genome Sequence of Lutibaculum baratangense Strain AMV1T, Isolated from a Mud Volcano in Andamans, India.</title>
        <authorList>
            <person name="Singh A."/>
            <person name="Sreenivas A."/>
            <person name="Sathyanarayana Reddy G."/>
            <person name="Pinnaka A.K."/>
            <person name="Shivaji S."/>
        </authorList>
    </citation>
    <scope>NUCLEOTIDE SEQUENCE [LARGE SCALE GENOMIC DNA]</scope>
    <source>
        <strain evidence="4 5">AMV1</strain>
    </source>
</reference>
<keyword evidence="4" id="KW-0456">Lyase</keyword>
<dbReference type="SUPFAM" id="SSF52096">
    <property type="entry name" value="ClpP/crotonase"/>
    <property type="match status" value="1"/>
</dbReference>
<comment type="subcellular location">
    <subcellularLocation>
        <location evidence="1">Peroxisome</location>
    </subcellularLocation>
</comment>
<evidence type="ECO:0000313" key="4">
    <source>
        <dbReference type="EMBL" id="ESR26757.1"/>
    </source>
</evidence>
<gene>
    <name evidence="4" type="ORF">N177_0541</name>
</gene>
<evidence type="ECO:0000256" key="1">
    <source>
        <dbReference type="ARBA" id="ARBA00004275"/>
    </source>
</evidence>
<keyword evidence="3" id="KW-0413">Isomerase</keyword>
<accession>V4R472</accession>
<protein>
    <submittedName>
        <fullName evidence="4">Enoyl-CoA hydratase</fullName>
        <ecNumber evidence="4">4.2.1.17</ecNumber>
    </submittedName>
</protein>
<dbReference type="Proteomes" id="UP000017819">
    <property type="component" value="Unassembled WGS sequence"/>
</dbReference>
<dbReference type="PATRIC" id="fig|631454.5.peg.531"/>
<dbReference type="CDD" id="cd06558">
    <property type="entry name" value="crotonase-like"/>
    <property type="match status" value="1"/>
</dbReference>
<dbReference type="InterPro" id="IPR051053">
    <property type="entry name" value="ECH/Chromodomain_protein"/>
</dbReference>
<keyword evidence="5" id="KW-1185">Reference proteome</keyword>
<dbReference type="InterPro" id="IPR029045">
    <property type="entry name" value="ClpP/crotonase-like_dom_sf"/>
</dbReference>
<dbReference type="EC" id="4.2.1.17" evidence="4"/>
<dbReference type="eggNOG" id="COG1024">
    <property type="taxonomic scope" value="Bacteria"/>
</dbReference>
<keyword evidence="2" id="KW-0576">Peroxisome</keyword>
<organism evidence="4 5">
    <name type="scientific">Lutibaculum baratangense AMV1</name>
    <dbReference type="NCBI Taxonomy" id="631454"/>
    <lineage>
        <taxon>Bacteria</taxon>
        <taxon>Pseudomonadati</taxon>
        <taxon>Pseudomonadota</taxon>
        <taxon>Alphaproteobacteria</taxon>
        <taxon>Hyphomicrobiales</taxon>
        <taxon>Tepidamorphaceae</taxon>
        <taxon>Lutibaculum</taxon>
    </lineage>
</organism>
<dbReference type="InterPro" id="IPR001753">
    <property type="entry name" value="Enoyl-CoA_hydra/iso"/>
</dbReference>
<dbReference type="GO" id="GO:0004165">
    <property type="term" value="F:delta(3)-delta(2)-enoyl-CoA isomerase activity"/>
    <property type="evidence" value="ECO:0007669"/>
    <property type="project" value="UniProtKB-ARBA"/>
</dbReference>
<comment type="caution">
    <text evidence="4">The sequence shown here is derived from an EMBL/GenBank/DDBJ whole genome shotgun (WGS) entry which is preliminary data.</text>
</comment>
<dbReference type="PANTHER" id="PTHR43684:SF1">
    <property type="entry name" value="ENOYL-COA DELTA ISOMERASE 2"/>
    <property type="match status" value="1"/>
</dbReference>
<dbReference type="EMBL" id="AWXZ01000013">
    <property type="protein sequence ID" value="ESR26757.1"/>
    <property type="molecule type" value="Genomic_DNA"/>
</dbReference>
<dbReference type="AlphaFoldDB" id="V4R472"/>
<evidence type="ECO:0000256" key="2">
    <source>
        <dbReference type="ARBA" id="ARBA00023140"/>
    </source>
</evidence>
<proteinExistence type="predicted"/>
<dbReference type="Pfam" id="PF00378">
    <property type="entry name" value="ECH_1"/>
    <property type="match status" value="1"/>
</dbReference>
<name>V4R472_9HYPH</name>
<sequence>METTRNGDVMIVRLARPEKKNALTSEMYAGLADALDAAETDQSVRVVMLLGSGGAFTAGNDLSDFLSNPPRGGEAPVFRFLRALARASVPLVAAVDGDAVGVGTTMLLHCDMVVASTRSRFRLPFVELGLVPEAGSTLLLPRLVGHAKAAELMMLGHFFDADEAWRLGLVNHVTEPDDLEPTLARLAASLAAKPPQALRATKRLLRGDPAAIEAAILAEAQVFAERLLSPEAREAFTAFLEKRPPDFSKGA</sequence>
<evidence type="ECO:0000313" key="5">
    <source>
        <dbReference type="Proteomes" id="UP000017819"/>
    </source>
</evidence>
<evidence type="ECO:0000256" key="3">
    <source>
        <dbReference type="ARBA" id="ARBA00023235"/>
    </source>
</evidence>
<dbReference type="GO" id="GO:0004300">
    <property type="term" value="F:enoyl-CoA hydratase activity"/>
    <property type="evidence" value="ECO:0007669"/>
    <property type="project" value="UniProtKB-EC"/>
</dbReference>
<dbReference type="STRING" id="631454.N177_0541"/>